<protein>
    <submittedName>
        <fullName evidence="2">Oidioi.mRNA.OKI2018_I69.XSR.g16381.t1.cds</fullName>
    </submittedName>
</protein>
<organism evidence="2 3">
    <name type="scientific">Oikopleura dioica</name>
    <name type="common">Tunicate</name>
    <dbReference type="NCBI Taxonomy" id="34765"/>
    <lineage>
        <taxon>Eukaryota</taxon>
        <taxon>Metazoa</taxon>
        <taxon>Chordata</taxon>
        <taxon>Tunicata</taxon>
        <taxon>Appendicularia</taxon>
        <taxon>Copelata</taxon>
        <taxon>Oikopleuridae</taxon>
        <taxon>Oikopleura</taxon>
    </lineage>
</organism>
<evidence type="ECO:0000313" key="3">
    <source>
        <dbReference type="Proteomes" id="UP001158576"/>
    </source>
</evidence>
<feature type="transmembrane region" description="Helical" evidence="1">
    <location>
        <begin position="119"/>
        <end position="139"/>
    </location>
</feature>
<sequence length="248" mass="28532">MISRVTVRYFKPNAPRIKIPTTNLIETAPKTDKGRFWRQGKALVKRHGTSFIMLRLVVNISCFSVLTKAYLDWIPSGHIYDLVELIKKVADEGYIQSLLEGEYDFGNGVTVSGEVGARFALSQIIFLLIFIPRNALAVWMMYNIANSPSYNAARFRRTSIAYGIFAFIGAFLTIQTVLLKHTSMADFAAKKWIDDTHQKFTEEGRSKEDIDKAMLPLIENYIYLKYLKKLTVDDLRSYYESKWIEKSE</sequence>
<keyword evidence="1" id="KW-0472">Membrane</keyword>
<dbReference type="Proteomes" id="UP001158576">
    <property type="component" value="Chromosome XSR"/>
</dbReference>
<name>A0ABN7SFX5_OIKDI</name>
<evidence type="ECO:0000313" key="2">
    <source>
        <dbReference type="EMBL" id="CAG5099250.1"/>
    </source>
</evidence>
<gene>
    <name evidence="2" type="ORF">OKIOD_LOCUS7939</name>
</gene>
<dbReference type="EMBL" id="OU015569">
    <property type="protein sequence ID" value="CAG5099250.1"/>
    <property type="molecule type" value="Genomic_DNA"/>
</dbReference>
<feature type="transmembrane region" description="Helical" evidence="1">
    <location>
        <begin position="160"/>
        <end position="179"/>
    </location>
</feature>
<feature type="transmembrane region" description="Helical" evidence="1">
    <location>
        <begin position="51"/>
        <end position="71"/>
    </location>
</feature>
<keyword evidence="1" id="KW-0812">Transmembrane</keyword>
<accession>A0ABN7SFX5</accession>
<keyword evidence="3" id="KW-1185">Reference proteome</keyword>
<reference evidence="2 3" key="1">
    <citation type="submission" date="2021-04" db="EMBL/GenBank/DDBJ databases">
        <authorList>
            <person name="Bliznina A."/>
        </authorList>
    </citation>
    <scope>NUCLEOTIDE SEQUENCE [LARGE SCALE GENOMIC DNA]</scope>
</reference>
<evidence type="ECO:0000256" key="1">
    <source>
        <dbReference type="SAM" id="Phobius"/>
    </source>
</evidence>
<proteinExistence type="predicted"/>
<keyword evidence="1" id="KW-1133">Transmembrane helix</keyword>